<dbReference type="Proteomes" id="UP000176511">
    <property type="component" value="Unassembled WGS sequence"/>
</dbReference>
<comment type="similarity">
    <text evidence="1 7">Belongs to the universal ribosomal protein uL18 family.</text>
</comment>
<keyword evidence="4 7" id="KW-0689">Ribosomal protein</keyword>
<comment type="function">
    <text evidence="7">This is one of the proteins that bind and probably mediate the attachment of the 5S RNA into the large ribosomal subunit, where it forms part of the central protuberance.</text>
</comment>
<comment type="subunit">
    <text evidence="7">Part of the 50S ribosomal subunit; part of the 5S rRNA/L5/L18/L25 subcomplex. Contacts the 5S and 23S rRNAs.</text>
</comment>
<dbReference type="InterPro" id="IPR004389">
    <property type="entry name" value="Ribosomal_uL18_bac-type"/>
</dbReference>
<comment type="caution">
    <text evidence="8">The sequence shown here is derived from an EMBL/GenBank/DDBJ whole genome shotgun (WGS) entry which is preliminary data.</text>
</comment>
<protein>
    <recommendedName>
        <fullName evidence="6 7">Large ribosomal subunit protein uL18</fullName>
    </recommendedName>
</protein>
<dbReference type="GO" id="GO:0022625">
    <property type="term" value="C:cytosolic large ribosomal subunit"/>
    <property type="evidence" value="ECO:0007669"/>
    <property type="project" value="TreeGrafter"/>
</dbReference>
<dbReference type="InterPro" id="IPR057268">
    <property type="entry name" value="Ribosomal_L18"/>
</dbReference>
<evidence type="ECO:0000256" key="5">
    <source>
        <dbReference type="ARBA" id="ARBA00023274"/>
    </source>
</evidence>
<dbReference type="AlphaFoldDB" id="A0A1F6DLB0"/>
<evidence type="ECO:0000256" key="4">
    <source>
        <dbReference type="ARBA" id="ARBA00022980"/>
    </source>
</evidence>
<dbReference type="GO" id="GO:0008097">
    <property type="term" value="F:5S rRNA binding"/>
    <property type="evidence" value="ECO:0007669"/>
    <property type="project" value="TreeGrafter"/>
</dbReference>
<dbReference type="SUPFAM" id="SSF53137">
    <property type="entry name" value="Translational machinery components"/>
    <property type="match status" value="1"/>
</dbReference>
<dbReference type="Pfam" id="PF00861">
    <property type="entry name" value="Ribosomal_L18p"/>
    <property type="match status" value="1"/>
</dbReference>
<dbReference type="GO" id="GO:0006412">
    <property type="term" value="P:translation"/>
    <property type="evidence" value="ECO:0007669"/>
    <property type="project" value="UniProtKB-UniRule"/>
</dbReference>
<gene>
    <name evidence="7" type="primary">rplR</name>
    <name evidence="8" type="ORF">A3C87_02200</name>
</gene>
<dbReference type="NCBIfam" id="TIGR00060">
    <property type="entry name" value="L18_bact"/>
    <property type="match status" value="1"/>
</dbReference>
<keyword evidence="5 7" id="KW-0687">Ribonucleoprotein</keyword>
<proteinExistence type="inferred from homology"/>
<accession>A0A1F6DLB0</accession>
<dbReference type="HAMAP" id="MF_01337_B">
    <property type="entry name" value="Ribosomal_uL18_B"/>
    <property type="match status" value="1"/>
</dbReference>
<dbReference type="InterPro" id="IPR005484">
    <property type="entry name" value="Ribosomal_uL18_bac/plant/anim"/>
</dbReference>
<dbReference type="CDD" id="cd00432">
    <property type="entry name" value="Ribosomal_L18_L5e"/>
    <property type="match status" value="1"/>
</dbReference>
<evidence type="ECO:0000256" key="7">
    <source>
        <dbReference type="HAMAP-Rule" id="MF_01337"/>
    </source>
</evidence>
<evidence type="ECO:0000313" key="8">
    <source>
        <dbReference type="EMBL" id="OGG62080.1"/>
    </source>
</evidence>
<dbReference type="EMBL" id="MFLE01000011">
    <property type="protein sequence ID" value="OGG62080.1"/>
    <property type="molecule type" value="Genomic_DNA"/>
</dbReference>
<reference evidence="8 9" key="1">
    <citation type="journal article" date="2016" name="Nat. Commun.">
        <title>Thousands of microbial genomes shed light on interconnected biogeochemical processes in an aquifer system.</title>
        <authorList>
            <person name="Anantharaman K."/>
            <person name="Brown C.T."/>
            <person name="Hug L.A."/>
            <person name="Sharon I."/>
            <person name="Castelle C.J."/>
            <person name="Probst A.J."/>
            <person name="Thomas B.C."/>
            <person name="Singh A."/>
            <person name="Wilkins M.J."/>
            <person name="Karaoz U."/>
            <person name="Brodie E.L."/>
            <person name="Williams K.H."/>
            <person name="Hubbard S.S."/>
            <person name="Banfield J.F."/>
        </authorList>
    </citation>
    <scope>NUCLEOTIDE SEQUENCE [LARGE SCALE GENOMIC DNA]</scope>
</reference>
<dbReference type="STRING" id="1798491.A3C87_02200"/>
<evidence type="ECO:0000313" key="9">
    <source>
        <dbReference type="Proteomes" id="UP000176511"/>
    </source>
</evidence>
<evidence type="ECO:0000256" key="1">
    <source>
        <dbReference type="ARBA" id="ARBA00007116"/>
    </source>
</evidence>
<dbReference type="PANTHER" id="PTHR12899:SF3">
    <property type="entry name" value="LARGE RIBOSOMAL SUBUNIT PROTEIN UL18M"/>
    <property type="match status" value="1"/>
</dbReference>
<evidence type="ECO:0000256" key="6">
    <source>
        <dbReference type="ARBA" id="ARBA00035197"/>
    </source>
</evidence>
<name>A0A1F6DLB0_9BACT</name>
<evidence type="ECO:0000256" key="3">
    <source>
        <dbReference type="ARBA" id="ARBA00022884"/>
    </source>
</evidence>
<dbReference type="Gene3D" id="3.30.420.100">
    <property type="match status" value="1"/>
</dbReference>
<keyword evidence="2 7" id="KW-0699">rRNA-binding</keyword>
<sequence length="115" mass="12151">MSTAKKILTRARRHNRIRARVTGTATRPRLAVFRSNTALYAQVIDDVAGKTLVAIDTRKLAGAKPIERAIAAGTALAEKVKALGLDTIVFDRGGFTYAGSIAALADAARAAGLKF</sequence>
<dbReference type="GO" id="GO:0003735">
    <property type="term" value="F:structural constituent of ribosome"/>
    <property type="evidence" value="ECO:0007669"/>
    <property type="project" value="InterPro"/>
</dbReference>
<dbReference type="PANTHER" id="PTHR12899">
    <property type="entry name" value="39S RIBOSOMAL PROTEIN L18, MITOCHONDRIAL"/>
    <property type="match status" value="1"/>
</dbReference>
<evidence type="ECO:0000256" key="2">
    <source>
        <dbReference type="ARBA" id="ARBA00022730"/>
    </source>
</evidence>
<keyword evidence="3 7" id="KW-0694">RNA-binding</keyword>
<organism evidence="8 9">
    <name type="scientific">Candidatus Kaiserbacteria bacterium RIFCSPHIGHO2_02_FULL_49_34</name>
    <dbReference type="NCBI Taxonomy" id="1798491"/>
    <lineage>
        <taxon>Bacteria</taxon>
        <taxon>Candidatus Kaiseribacteriota</taxon>
    </lineage>
</organism>